<dbReference type="WBParaSite" id="HPBE_0000519101-mRNA-1">
    <property type="protein sequence ID" value="HPBE_0000519101-mRNA-1"/>
    <property type="gene ID" value="HPBE_0000519101"/>
</dbReference>
<reference evidence="3" key="2">
    <citation type="submission" date="2019-09" db="UniProtKB">
        <authorList>
            <consortium name="WormBaseParasite"/>
        </authorList>
    </citation>
    <scope>IDENTIFICATION</scope>
</reference>
<dbReference type="AlphaFoldDB" id="A0A183FFB9"/>
<keyword evidence="2" id="KW-1185">Reference proteome</keyword>
<sequence>MDSHKSDVGPNRNIEHGDCGATETQALLTFTTPSPSIRRQSTWISGIADVFDGSSTSRKMQRLNDDLARIVRLSYMERF</sequence>
<accession>A0A3P7XZH0</accession>
<gene>
    <name evidence="1" type="ORF">HPBE_LOCUS5192</name>
</gene>
<organism evidence="2 3">
    <name type="scientific">Heligmosomoides polygyrus</name>
    <name type="common">Parasitic roundworm</name>
    <dbReference type="NCBI Taxonomy" id="6339"/>
    <lineage>
        <taxon>Eukaryota</taxon>
        <taxon>Metazoa</taxon>
        <taxon>Ecdysozoa</taxon>
        <taxon>Nematoda</taxon>
        <taxon>Chromadorea</taxon>
        <taxon>Rhabditida</taxon>
        <taxon>Rhabditina</taxon>
        <taxon>Rhabditomorpha</taxon>
        <taxon>Strongyloidea</taxon>
        <taxon>Heligmosomidae</taxon>
        <taxon>Heligmosomoides</taxon>
    </lineage>
</organism>
<dbReference type="EMBL" id="UZAH01025428">
    <property type="protein sequence ID" value="VDO63694.1"/>
    <property type="molecule type" value="Genomic_DNA"/>
</dbReference>
<accession>A0A183FFB9</accession>
<evidence type="ECO:0000313" key="2">
    <source>
        <dbReference type="Proteomes" id="UP000050761"/>
    </source>
</evidence>
<reference evidence="1 2" key="1">
    <citation type="submission" date="2018-11" db="EMBL/GenBank/DDBJ databases">
        <authorList>
            <consortium name="Pathogen Informatics"/>
        </authorList>
    </citation>
    <scope>NUCLEOTIDE SEQUENCE [LARGE SCALE GENOMIC DNA]</scope>
</reference>
<protein>
    <submittedName>
        <fullName evidence="1 3">Uncharacterized protein</fullName>
    </submittedName>
</protein>
<dbReference type="Proteomes" id="UP000050761">
    <property type="component" value="Unassembled WGS sequence"/>
</dbReference>
<name>A0A183FFB9_HELPZ</name>
<evidence type="ECO:0000313" key="1">
    <source>
        <dbReference type="EMBL" id="VDO63694.1"/>
    </source>
</evidence>
<proteinExistence type="predicted"/>
<evidence type="ECO:0000313" key="3">
    <source>
        <dbReference type="WBParaSite" id="HPBE_0000519101-mRNA-1"/>
    </source>
</evidence>